<comment type="caution">
    <text evidence="1">The sequence shown here is derived from an EMBL/GenBank/DDBJ whole genome shotgun (WGS) entry which is preliminary data.</text>
</comment>
<dbReference type="EMBL" id="JAQLOI010000003">
    <property type="protein sequence ID" value="MDB1125410.1"/>
    <property type="molecule type" value="Genomic_DNA"/>
</dbReference>
<evidence type="ECO:0000313" key="1">
    <source>
        <dbReference type="EMBL" id="MDB1125410.1"/>
    </source>
</evidence>
<accession>A0ABT4YVD1</accession>
<organism evidence="1 2">
    <name type="scientific">Vibrio algarum</name>
    <dbReference type="NCBI Taxonomy" id="3020714"/>
    <lineage>
        <taxon>Bacteria</taxon>
        <taxon>Pseudomonadati</taxon>
        <taxon>Pseudomonadota</taxon>
        <taxon>Gammaproteobacteria</taxon>
        <taxon>Vibrionales</taxon>
        <taxon>Vibrionaceae</taxon>
        <taxon>Vibrio</taxon>
    </lineage>
</organism>
<dbReference type="RefSeq" id="WP_272139096.1">
    <property type="nucleotide sequence ID" value="NZ_JAQLOI010000003.1"/>
</dbReference>
<dbReference type="Proteomes" id="UP001210678">
    <property type="component" value="Unassembled WGS sequence"/>
</dbReference>
<sequence length="82" mass="9615">MRYQIKEALDKFIDVTSAEPSKVSVISANPNDIRLAYTDDEQRKFEFKYSSGQLFLLDNVEKSWFPLDEFNCTCDELYFVNS</sequence>
<protein>
    <submittedName>
        <fullName evidence="1">Uncharacterized protein</fullName>
    </submittedName>
</protein>
<evidence type="ECO:0000313" key="2">
    <source>
        <dbReference type="Proteomes" id="UP001210678"/>
    </source>
</evidence>
<reference evidence="1 2" key="1">
    <citation type="submission" date="2023-01" db="EMBL/GenBank/DDBJ databases">
        <title>Vibrio sp. KJ40-1 sp.nov, isolated from marine algae.</title>
        <authorList>
            <person name="Butt M."/>
            <person name="Kim J.M.J."/>
            <person name="Jeon C.O.C."/>
        </authorList>
    </citation>
    <scope>NUCLEOTIDE SEQUENCE [LARGE SCALE GENOMIC DNA]</scope>
    <source>
        <strain evidence="1 2">KJ40-1</strain>
    </source>
</reference>
<gene>
    <name evidence="1" type="ORF">PGX00_17830</name>
</gene>
<name>A0ABT4YVD1_9VIBR</name>
<keyword evidence="2" id="KW-1185">Reference proteome</keyword>
<proteinExistence type="predicted"/>